<sequence length="263" mass="27998">MRLDSTRANHSHRTTTFHGQLSEALSEPPRRSAEHTAGARSAAPEESAGKDAAPSADTARLDRLEELADHGEADELLALARPELHRLTEGLRALLDEHRPDGQGRCRTCPGGLRARRWPCGVWRTIYTELVGEDPDQLGDTARGAPERAGRRSPRHRLGGERAEGTSRPSVPVVSEPIVSGGTHDPGRWDTGELEALPAEDDRSSAAGATDADTFEGAAAGSPAAGTATAETTSVPPLGGHLETDHTRIHRAGVADRTPGRRR</sequence>
<feature type="region of interest" description="Disordered" evidence="1">
    <location>
        <begin position="1"/>
        <end position="56"/>
    </location>
</feature>
<comment type="caution">
    <text evidence="2">The sequence shown here is derived from an EMBL/GenBank/DDBJ whole genome shotgun (WGS) entry which is preliminary data.</text>
</comment>
<evidence type="ECO:0000313" key="3">
    <source>
        <dbReference type="Proteomes" id="UP000548304"/>
    </source>
</evidence>
<name>A0A852YXX6_9ACTN</name>
<organism evidence="2 3">
    <name type="scientific">Actinopolyspora biskrensis</name>
    <dbReference type="NCBI Taxonomy" id="1470178"/>
    <lineage>
        <taxon>Bacteria</taxon>
        <taxon>Bacillati</taxon>
        <taxon>Actinomycetota</taxon>
        <taxon>Actinomycetes</taxon>
        <taxon>Actinopolysporales</taxon>
        <taxon>Actinopolysporaceae</taxon>
        <taxon>Actinopolyspora</taxon>
    </lineage>
</organism>
<proteinExistence type="predicted"/>
<accession>A0A852YXX6</accession>
<dbReference type="EMBL" id="JACBYW010000005">
    <property type="protein sequence ID" value="NYH79481.1"/>
    <property type="molecule type" value="Genomic_DNA"/>
</dbReference>
<feature type="region of interest" description="Disordered" evidence="1">
    <location>
        <begin position="134"/>
        <end position="263"/>
    </location>
</feature>
<dbReference type="AlphaFoldDB" id="A0A852YXX6"/>
<dbReference type="Proteomes" id="UP000548304">
    <property type="component" value="Unassembled WGS sequence"/>
</dbReference>
<feature type="compositionally biased region" description="Low complexity" evidence="1">
    <location>
        <begin position="216"/>
        <end position="234"/>
    </location>
</feature>
<feature type="compositionally biased region" description="Low complexity" evidence="1">
    <location>
        <begin position="167"/>
        <end position="180"/>
    </location>
</feature>
<evidence type="ECO:0000256" key="1">
    <source>
        <dbReference type="SAM" id="MobiDB-lite"/>
    </source>
</evidence>
<protein>
    <submittedName>
        <fullName evidence="2">Uncharacterized protein</fullName>
    </submittedName>
</protein>
<evidence type="ECO:0000313" key="2">
    <source>
        <dbReference type="EMBL" id="NYH79481.1"/>
    </source>
</evidence>
<dbReference type="RefSeq" id="WP_218862885.1">
    <property type="nucleotide sequence ID" value="NZ_JACBYW010000005.1"/>
</dbReference>
<keyword evidence="3" id="KW-1185">Reference proteome</keyword>
<reference evidence="2 3" key="1">
    <citation type="submission" date="2020-07" db="EMBL/GenBank/DDBJ databases">
        <title>Genomic Encyclopedia of Type Strains, Phase III (KMG-III): the genomes of soil and plant-associated and newly described type strains.</title>
        <authorList>
            <person name="Whitman W."/>
        </authorList>
    </citation>
    <scope>NUCLEOTIDE SEQUENCE [LARGE SCALE GENOMIC DNA]</scope>
    <source>
        <strain evidence="2 3">CECT 8576</strain>
    </source>
</reference>
<gene>
    <name evidence="2" type="ORF">FHR84_002819</name>
</gene>